<dbReference type="EMBL" id="LAZR01000295">
    <property type="protein sequence ID" value="KKN76450.1"/>
    <property type="molecule type" value="Genomic_DNA"/>
</dbReference>
<evidence type="ECO:0000313" key="1">
    <source>
        <dbReference type="EMBL" id="KKN76450.1"/>
    </source>
</evidence>
<accession>A0A0F9T5F4</accession>
<organism evidence="1">
    <name type="scientific">marine sediment metagenome</name>
    <dbReference type="NCBI Taxonomy" id="412755"/>
    <lineage>
        <taxon>unclassified sequences</taxon>
        <taxon>metagenomes</taxon>
        <taxon>ecological metagenomes</taxon>
    </lineage>
</organism>
<gene>
    <name evidence="1" type="ORF">LCGC14_0369590</name>
</gene>
<dbReference type="AlphaFoldDB" id="A0A0F9T5F4"/>
<sequence>MGEDEGVQGMSLKDTIRELRRVNGAQWDAIAALERKLDVKTTAALSTLLSSGWKISGDKPTLDFEEIDQTDPAGRFRFQAAGGNFGLEIAKSENWGSQTIIFFVSGPDVTIGTASAIAGNANGTLLLSGGPRGTEGAVVRLKGEDNSNGNFTVLTRNAAKDGSIVRLDITGNASLALATWNAVEHLGFKTRDFQLGTVAVLTISGGVATIAHSSLRSLYYIDTQSSASTDDLDSFTTSNPSLGSSDVGRMLLIRAGHTDRTVVVKHGTGNILFSDETDRILDSTSKMLQLWWTGANWTDVAGGSKWWHEHDLSVSSLSKGASGATEVAADANTLGGWQLSDAGWLVNFGAHLEDIWDAVSDIEINVYFEVNVDNTAGNAGDTVDLKIVARYKGDGETAIKTQTVEVATVVGQSAQYKQFKATFAIAYDAGGNVIDALDVLSFVMNLETDTSEVDDIIINIVELRYRTNKPALEV</sequence>
<name>A0A0F9T5F4_9ZZZZ</name>
<protein>
    <submittedName>
        <fullName evidence="1">Uncharacterized protein</fullName>
    </submittedName>
</protein>
<reference evidence="1" key="1">
    <citation type="journal article" date="2015" name="Nature">
        <title>Complex archaea that bridge the gap between prokaryotes and eukaryotes.</title>
        <authorList>
            <person name="Spang A."/>
            <person name="Saw J.H."/>
            <person name="Jorgensen S.L."/>
            <person name="Zaremba-Niedzwiedzka K."/>
            <person name="Martijn J."/>
            <person name="Lind A.E."/>
            <person name="van Eijk R."/>
            <person name="Schleper C."/>
            <person name="Guy L."/>
            <person name="Ettema T.J."/>
        </authorList>
    </citation>
    <scope>NUCLEOTIDE SEQUENCE</scope>
</reference>
<proteinExistence type="predicted"/>
<comment type="caution">
    <text evidence="1">The sequence shown here is derived from an EMBL/GenBank/DDBJ whole genome shotgun (WGS) entry which is preliminary data.</text>
</comment>